<dbReference type="PANTHER" id="PTHR10283:SF82">
    <property type="entry name" value="SOLUTE CARRIER FAMILY 13 MEMBER 2"/>
    <property type="match status" value="1"/>
</dbReference>
<evidence type="ECO:0000313" key="7">
    <source>
        <dbReference type="EMBL" id="ARU15937.1"/>
    </source>
</evidence>
<keyword evidence="3 6" id="KW-1133">Transmembrane helix</keyword>
<dbReference type="AlphaFoldDB" id="A0A1Z1FB71"/>
<evidence type="ECO:0000256" key="3">
    <source>
        <dbReference type="ARBA" id="ARBA00022989"/>
    </source>
</evidence>
<dbReference type="GO" id="GO:0008514">
    <property type="term" value="F:organic anion transmembrane transporter activity"/>
    <property type="evidence" value="ECO:0007669"/>
    <property type="project" value="UniProtKB-ARBA"/>
</dbReference>
<name>A0A1Z1FB71_9SPHN</name>
<dbReference type="RefSeq" id="WP_198302063.1">
    <property type="nucleotide sequence ID" value="NZ_CP019602.1"/>
</dbReference>
<dbReference type="GO" id="GO:0005886">
    <property type="term" value="C:plasma membrane"/>
    <property type="evidence" value="ECO:0007669"/>
    <property type="project" value="TreeGrafter"/>
</dbReference>
<dbReference type="KEGG" id="cman:A9D14_06740"/>
<evidence type="ECO:0000256" key="4">
    <source>
        <dbReference type="ARBA" id="ARBA00023136"/>
    </source>
</evidence>
<sequence>MSADGRLVAAIASWMAIWWMTEAIPMAATFLLPIVLLPVLTPLSMAAVTAPYASPIVFLFLGGFLIAIALQKWNLHRRVALLTLRMVGTQPRRIVLGLMLAIGFLSMWVSNTATTLMMLPIGLSVITLVADRQADTAAGSDPNRRGPSRLTARAC</sequence>
<evidence type="ECO:0000313" key="8">
    <source>
        <dbReference type="Proteomes" id="UP000195807"/>
    </source>
</evidence>
<proteinExistence type="predicted"/>
<comment type="subcellular location">
    <subcellularLocation>
        <location evidence="1">Membrane</location>
        <topology evidence="1">Multi-pass membrane protein</topology>
    </subcellularLocation>
</comment>
<dbReference type="EMBL" id="CP019602">
    <property type="protein sequence ID" value="ARU15937.1"/>
    <property type="molecule type" value="Genomic_DNA"/>
</dbReference>
<dbReference type="Proteomes" id="UP000195807">
    <property type="component" value="Chromosome"/>
</dbReference>
<feature type="transmembrane region" description="Helical" evidence="6">
    <location>
        <begin position="94"/>
        <end position="110"/>
    </location>
</feature>
<dbReference type="STRING" id="450378.GCA_001661675_01348"/>
<keyword evidence="2 6" id="KW-0812">Transmembrane</keyword>
<dbReference type="PANTHER" id="PTHR10283">
    <property type="entry name" value="SOLUTE CARRIER FAMILY 13 MEMBER"/>
    <property type="match status" value="1"/>
</dbReference>
<dbReference type="Pfam" id="PF00939">
    <property type="entry name" value="Na_sulph_symp"/>
    <property type="match status" value="1"/>
</dbReference>
<evidence type="ECO:0000256" key="5">
    <source>
        <dbReference type="SAM" id="MobiDB-lite"/>
    </source>
</evidence>
<keyword evidence="8" id="KW-1185">Reference proteome</keyword>
<reference evidence="7 8" key="1">
    <citation type="submission" date="2017-01" db="EMBL/GenBank/DDBJ databases">
        <title>Complete genome sequence of esterase-producing bacterium Croceicoccus marinus E4A9.</title>
        <authorList>
            <person name="Wu Y.-H."/>
            <person name="Cheng H."/>
            <person name="Xu L."/>
            <person name="Huo Y.-Y."/>
            <person name="Wang C.-S."/>
            <person name="Xu X.-W."/>
        </authorList>
    </citation>
    <scope>NUCLEOTIDE SEQUENCE [LARGE SCALE GENOMIC DNA]</scope>
    <source>
        <strain evidence="7 8">E4A9</strain>
    </source>
</reference>
<evidence type="ECO:0000256" key="1">
    <source>
        <dbReference type="ARBA" id="ARBA00004141"/>
    </source>
</evidence>
<gene>
    <name evidence="7" type="ORF">A9D14_06740</name>
</gene>
<accession>A0A1Z1FB71</accession>
<feature type="region of interest" description="Disordered" evidence="5">
    <location>
        <begin position="136"/>
        <end position="155"/>
    </location>
</feature>
<dbReference type="InterPro" id="IPR001898">
    <property type="entry name" value="SLC13A/DASS"/>
</dbReference>
<feature type="transmembrane region" description="Helical" evidence="6">
    <location>
        <begin position="7"/>
        <end position="40"/>
    </location>
</feature>
<feature type="transmembrane region" description="Helical" evidence="6">
    <location>
        <begin position="52"/>
        <end position="73"/>
    </location>
</feature>
<protein>
    <recommendedName>
        <fullName evidence="9">Citrate transporter-like domain-containing protein</fullName>
    </recommendedName>
</protein>
<dbReference type="GO" id="GO:1905039">
    <property type="term" value="P:carboxylic acid transmembrane transport"/>
    <property type="evidence" value="ECO:0007669"/>
    <property type="project" value="UniProtKB-ARBA"/>
</dbReference>
<keyword evidence="4 6" id="KW-0472">Membrane</keyword>
<organism evidence="7 8">
    <name type="scientific">Croceicoccus marinus</name>
    <dbReference type="NCBI Taxonomy" id="450378"/>
    <lineage>
        <taxon>Bacteria</taxon>
        <taxon>Pseudomonadati</taxon>
        <taxon>Pseudomonadota</taxon>
        <taxon>Alphaproteobacteria</taxon>
        <taxon>Sphingomonadales</taxon>
        <taxon>Erythrobacteraceae</taxon>
        <taxon>Croceicoccus</taxon>
    </lineage>
</organism>
<evidence type="ECO:0008006" key="9">
    <source>
        <dbReference type="Google" id="ProtNLM"/>
    </source>
</evidence>
<evidence type="ECO:0000256" key="2">
    <source>
        <dbReference type="ARBA" id="ARBA00022692"/>
    </source>
</evidence>
<evidence type="ECO:0000256" key="6">
    <source>
        <dbReference type="SAM" id="Phobius"/>
    </source>
</evidence>